<gene>
    <name evidence="5" type="ORF">IAC72_02610</name>
</gene>
<accession>A0A9D1SPE8</accession>
<dbReference type="AlphaFoldDB" id="A0A9D1SPE8"/>
<dbReference type="PROSITE" id="PS00211">
    <property type="entry name" value="ABC_TRANSPORTER_1"/>
    <property type="match status" value="2"/>
</dbReference>
<reference evidence="5" key="1">
    <citation type="submission" date="2020-10" db="EMBL/GenBank/DDBJ databases">
        <authorList>
            <person name="Gilroy R."/>
        </authorList>
    </citation>
    <scope>NUCLEOTIDE SEQUENCE</scope>
    <source>
        <strain evidence="5">ChiHjej12B11-7776</strain>
    </source>
</reference>
<organism evidence="5 6">
    <name type="scientific">Candidatus Fimimonas merdipullorum</name>
    <dbReference type="NCBI Taxonomy" id="2840822"/>
    <lineage>
        <taxon>Bacteria</taxon>
        <taxon>Pseudomonadati</taxon>
        <taxon>Myxococcota</taxon>
        <taxon>Myxococcia</taxon>
        <taxon>Myxococcales</taxon>
        <taxon>Cystobacterineae</taxon>
        <taxon>Myxococcaceae</taxon>
        <taxon>Myxococcaceae incertae sedis</taxon>
        <taxon>Candidatus Fimimonas</taxon>
    </lineage>
</organism>
<dbReference type="GO" id="GO:0003677">
    <property type="term" value="F:DNA binding"/>
    <property type="evidence" value="ECO:0007669"/>
    <property type="project" value="InterPro"/>
</dbReference>
<dbReference type="Pfam" id="PF00005">
    <property type="entry name" value="ABC_tran"/>
    <property type="match status" value="2"/>
</dbReference>
<keyword evidence="2 5" id="KW-0067">ATP-binding</keyword>
<evidence type="ECO:0000256" key="1">
    <source>
        <dbReference type="ARBA" id="ARBA00022741"/>
    </source>
</evidence>
<feature type="domain" description="ABC transporter" evidence="4">
    <location>
        <begin position="3"/>
        <end position="259"/>
    </location>
</feature>
<sequence>MLINITDASFRYGENRIFDNVTLQVNEGDSIALVGANGIGKSTLLSCIVGESSLFGGTITLRSGLSVGYLKQNAHLHSLLTVKEEMMTVFAAQTELLFKLDEAAKQMSVAAFGSREYAQVAEKYHKLTLQADASEAYLSTVKVNTVLNGMGMAQFADRQISSLSGGERTKAALCKLLLQRPELMILDEPTNHLDYKTLAWLEDFLSDRKSALIIVSHDRYFLDKLCTSVWDMTADGVYCYKGNYTKYKQLKAERTENLLRQREKQQREIAKLSDYVARNKVRASTADMAKSREKALERMQIIDAPSREQPPPRFVFECGTPPSEFPLTINELTLTAGEKVLLNKCSFKLRRGEKMALLGLNGSGKSTLIRHIAQNSGEYFGKIVYGKNVRVGFYDQENQNLDVNLTVLDQLWSVDLRMSQTEVRNRLAQVNLGADDVYKRVGDLSGGERARLGLAMVMAKDCNLLLLDEPTNHLDLPAREALEDALRSYEGTLLFVSHDRYFVNGIADKIAELDGSSLTLYQGNYDDFANKKMPPKAPPKQTASHRTAKQRAEQTNRAQKIKSLEREITQLEGELQRLQSLLTDVEVVSNYEKLSQVMSQNRQTEACLSQAVSLWEQLLSEQE</sequence>
<dbReference type="InterPro" id="IPR032781">
    <property type="entry name" value="ABC_tran_Xtn"/>
</dbReference>
<dbReference type="PANTHER" id="PTHR42855">
    <property type="entry name" value="ABC TRANSPORTER ATP-BINDING SUBUNIT"/>
    <property type="match status" value="1"/>
</dbReference>
<dbReference type="Gene3D" id="3.40.50.300">
    <property type="entry name" value="P-loop containing nucleotide triphosphate hydrolases"/>
    <property type="match status" value="2"/>
</dbReference>
<dbReference type="Proteomes" id="UP000886852">
    <property type="component" value="Unassembled WGS sequence"/>
</dbReference>
<dbReference type="NCBIfam" id="NF000355">
    <property type="entry name" value="ribo_prot_ABC_F"/>
    <property type="match status" value="1"/>
</dbReference>
<dbReference type="Pfam" id="PF12848">
    <property type="entry name" value="ABC_tran_Xtn"/>
    <property type="match status" value="1"/>
</dbReference>
<dbReference type="PROSITE" id="PS50893">
    <property type="entry name" value="ABC_TRANSPORTER_2"/>
    <property type="match status" value="2"/>
</dbReference>
<dbReference type="CDD" id="cd03221">
    <property type="entry name" value="ABCF_EF-3"/>
    <property type="match status" value="2"/>
</dbReference>
<name>A0A9D1SPE8_9BACT</name>
<proteinExistence type="predicted"/>
<dbReference type="PANTHER" id="PTHR42855:SF2">
    <property type="entry name" value="DRUG RESISTANCE ABC TRANSPORTER,ATP-BINDING PROTEIN"/>
    <property type="match status" value="1"/>
</dbReference>
<dbReference type="GO" id="GO:0005524">
    <property type="term" value="F:ATP binding"/>
    <property type="evidence" value="ECO:0007669"/>
    <property type="project" value="UniProtKB-KW"/>
</dbReference>
<keyword evidence="1" id="KW-0547">Nucleotide-binding</keyword>
<dbReference type="InterPro" id="IPR017871">
    <property type="entry name" value="ABC_transporter-like_CS"/>
</dbReference>
<evidence type="ECO:0000313" key="6">
    <source>
        <dbReference type="Proteomes" id="UP000886852"/>
    </source>
</evidence>
<protein>
    <submittedName>
        <fullName evidence="5">ABC-F family ATP-binding cassette domain-containing protein</fullName>
    </submittedName>
</protein>
<dbReference type="InterPro" id="IPR027417">
    <property type="entry name" value="P-loop_NTPase"/>
</dbReference>
<feature type="domain" description="ABC transporter" evidence="4">
    <location>
        <begin position="327"/>
        <end position="540"/>
    </location>
</feature>
<dbReference type="FunFam" id="3.40.50.300:FF:000011">
    <property type="entry name" value="Putative ABC transporter ATP-binding component"/>
    <property type="match status" value="1"/>
</dbReference>
<evidence type="ECO:0000256" key="2">
    <source>
        <dbReference type="ARBA" id="ARBA00022840"/>
    </source>
</evidence>
<dbReference type="SMART" id="SM00382">
    <property type="entry name" value="AAA"/>
    <property type="match status" value="2"/>
</dbReference>
<reference evidence="5" key="2">
    <citation type="journal article" date="2021" name="PeerJ">
        <title>Extensive microbial diversity within the chicken gut microbiome revealed by metagenomics and culture.</title>
        <authorList>
            <person name="Gilroy R."/>
            <person name="Ravi A."/>
            <person name="Getino M."/>
            <person name="Pursley I."/>
            <person name="Horton D.L."/>
            <person name="Alikhan N.F."/>
            <person name="Baker D."/>
            <person name="Gharbi K."/>
            <person name="Hall N."/>
            <person name="Watson M."/>
            <person name="Adriaenssens E.M."/>
            <person name="Foster-Nyarko E."/>
            <person name="Jarju S."/>
            <person name="Secka A."/>
            <person name="Antonio M."/>
            <person name="Oren A."/>
            <person name="Chaudhuri R.R."/>
            <person name="La Ragione R."/>
            <person name="Hildebrand F."/>
            <person name="Pallen M.J."/>
        </authorList>
    </citation>
    <scope>NUCLEOTIDE SEQUENCE</scope>
    <source>
        <strain evidence="5">ChiHjej12B11-7776</strain>
    </source>
</reference>
<dbReference type="InterPro" id="IPR003439">
    <property type="entry name" value="ABC_transporter-like_ATP-bd"/>
</dbReference>
<dbReference type="GO" id="GO:0016887">
    <property type="term" value="F:ATP hydrolysis activity"/>
    <property type="evidence" value="ECO:0007669"/>
    <property type="project" value="InterPro"/>
</dbReference>
<dbReference type="InterPro" id="IPR051309">
    <property type="entry name" value="ABCF_ATPase"/>
</dbReference>
<evidence type="ECO:0000259" key="4">
    <source>
        <dbReference type="PROSITE" id="PS50893"/>
    </source>
</evidence>
<evidence type="ECO:0000256" key="3">
    <source>
        <dbReference type="SAM" id="MobiDB-lite"/>
    </source>
</evidence>
<dbReference type="InterPro" id="IPR003593">
    <property type="entry name" value="AAA+_ATPase"/>
</dbReference>
<dbReference type="EMBL" id="DVOC01000045">
    <property type="protein sequence ID" value="HIU90893.1"/>
    <property type="molecule type" value="Genomic_DNA"/>
</dbReference>
<dbReference type="InterPro" id="IPR032524">
    <property type="entry name" value="ABC_tran_C"/>
</dbReference>
<feature type="region of interest" description="Disordered" evidence="3">
    <location>
        <begin position="532"/>
        <end position="558"/>
    </location>
</feature>
<comment type="caution">
    <text evidence="5">The sequence shown here is derived from an EMBL/GenBank/DDBJ whole genome shotgun (WGS) entry which is preliminary data.</text>
</comment>
<evidence type="ECO:0000313" key="5">
    <source>
        <dbReference type="EMBL" id="HIU90893.1"/>
    </source>
</evidence>
<dbReference type="Pfam" id="PF16326">
    <property type="entry name" value="ABC_tran_CTD"/>
    <property type="match status" value="1"/>
</dbReference>
<dbReference type="SUPFAM" id="SSF52540">
    <property type="entry name" value="P-loop containing nucleoside triphosphate hydrolases"/>
    <property type="match status" value="2"/>
</dbReference>